<dbReference type="GO" id="GO:0005221">
    <property type="term" value="F:intracellularly cyclic nucleotide-activated monoatomic cation channel activity"/>
    <property type="evidence" value="ECO:0007669"/>
    <property type="project" value="InterPro"/>
</dbReference>
<dbReference type="EMBL" id="CDSF01000106">
    <property type="protein sequence ID" value="CEP00978.1"/>
    <property type="molecule type" value="Genomic_DNA"/>
</dbReference>
<keyword evidence="2" id="KW-0813">Transport</keyword>
<dbReference type="InterPro" id="IPR050866">
    <property type="entry name" value="CNG_cation_channel"/>
</dbReference>
<comment type="subcellular location">
    <subcellularLocation>
        <location evidence="1">Membrane</location>
        <topology evidence="1">Multi-pass membrane protein</topology>
    </subcellularLocation>
</comment>
<protein>
    <recommendedName>
        <fullName evidence="15">Cyclic nucleotide-binding domain-containing protein</fullName>
    </recommendedName>
</protein>
<dbReference type="InterPro" id="IPR000591">
    <property type="entry name" value="DEP_dom"/>
</dbReference>
<dbReference type="Gene3D" id="1.10.287.70">
    <property type="match status" value="2"/>
</dbReference>
<keyword evidence="7" id="KW-1071">Ligand-gated ion channel</keyword>
<evidence type="ECO:0000313" key="13">
    <source>
        <dbReference type="EMBL" id="CEP00978.1"/>
    </source>
</evidence>
<evidence type="ECO:0000256" key="2">
    <source>
        <dbReference type="ARBA" id="ARBA00022448"/>
    </source>
</evidence>
<feature type="transmembrane region" description="Helical" evidence="10">
    <location>
        <begin position="235"/>
        <end position="255"/>
    </location>
</feature>
<keyword evidence="4 10" id="KW-1133">Transmembrane helix</keyword>
<keyword evidence="14" id="KW-1185">Reference proteome</keyword>
<dbReference type="PROSITE" id="PS50042">
    <property type="entry name" value="CNMP_BINDING_3"/>
    <property type="match status" value="2"/>
</dbReference>
<evidence type="ECO:0008006" key="15">
    <source>
        <dbReference type="Google" id="ProtNLM"/>
    </source>
</evidence>
<feature type="compositionally biased region" description="Basic and acidic residues" evidence="9">
    <location>
        <begin position="19"/>
        <end position="38"/>
    </location>
</feature>
<feature type="region of interest" description="Disordered" evidence="9">
    <location>
        <begin position="114"/>
        <end position="146"/>
    </location>
</feature>
<dbReference type="SUPFAM" id="SSF51206">
    <property type="entry name" value="cAMP-binding domain-like"/>
    <property type="match status" value="2"/>
</dbReference>
<evidence type="ECO:0000256" key="4">
    <source>
        <dbReference type="ARBA" id="ARBA00022989"/>
    </source>
</evidence>
<dbReference type="Pfam" id="PF00610">
    <property type="entry name" value="DEP"/>
    <property type="match status" value="1"/>
</dbReference>
<accession>A0A0G4J019</accession>
<name>A0A0G4J019_PLABS</name>
<dbReference type="GO" id="GO:0044877">
    <property type="term" value="F:protein-containing complex binding"/>
    <property type="evidence" value="ECO:0007669"/>
    <property type="project" value="TreeGrafter"/>
</dbReference>
<proteinExistence type="predicted"/>
<evidence type="ECO:0000259" key="11">
    <source>
        <dbReference type="PROSITE" id="PS50042"/>
    </source>
</evidence>
<dbReference type="InterPro" id="IPR014710">
    <property type="entry name" value="RmlC-like_jellyroll"/>
</dbReference>
<feature type="domain" description="Cyclic nucleotide-binding" evidence="11">
    <location>
        <begin position="1057"/>
        <end position="1161"/>
    </location>
</feature>
<dbReference type="Gene3D" id="1.10.287.630">
    <property type="entry name" value="Helix hairpin bin"/>
    <property type="match status" value="2"/>
</dbReference>
<evidence type="ECO:0000256" key="3">
    <source>
        <dbReference type="ARBA" id="ARBA00022692"/>
    </source>
</evidence>
<dbReference type="STRING" id="37360.A0A0G4J019"/>
<dbReference type="InterPro" id="IPR000595">
    <property type="entry name" value="cNMP-bd_dom"/>
</dbReference>
<evidence type="ECO:0000256" key="6">
    <source>
        <dbReference type="ARBA" id="ARBA00023136"/>
    </source>
</evidence>
<feature type="coiled-coil region" evidence="8">
    <location>
        <begin position="1172"/>
        <end position="1199"/>
    </location>
</feature>
<dbReference type="GO" id="GO:0016020">
    <property type="term" value="C:membrane"/>
    <property type="evidence" value="ECO:0007669"/>
    <property type="project" value="UniProtKB-SubCell"/>
</dbReference>
<organism evidence="13 14">
    <name type="scientific">Plasmodiophora brassicae</name>
    <name type="common">Clubroot disease agent</name>
    <dbReference type="NCBI Taxonomy" id="37360"/>
    <lineage>
        <taxon>Eukaryota</taxon>
        <taxon>Sar</taxon>
        <taxon>Rhizaria</taxon>
        <taxon>Endomyxa</taxon>
        <taxon>Phytomyxea</taxon>
        <taxon>Plasmodiophorida</taxon>
        <taxon>Plasmodiophoridae</taxon>
        <taxon>Plasmodiophora</taxon>
    </lineage>
</organism>
<feature type="transmembrane region" description="Helical" evidence="10">
    <location>
        <begin position="778"/>
        <end position="797"/>
    </location>
</feature>
<evidence type="ECO:0000256" key="5">
    <source>
        <dbReference type="ARBA" id="ARBA00023065"/>
    </source>
</evidence>
<dbReference type="PANTHER" id="PTHR45638:SF11">
    <property type="entry name" value="CYCLIC NUCLEOTIDE-GATED CATION CHANNEL SUBUNIT A"/>
    <property type="match status" value="1"/>
</dbReference>
<feature type="transmembrane region" description="Helical" evidence="10">
    <location>
        <begin position="923"/>
        <end position="941"/>
    </location>
</feature>
<keyword evidence="8" id="KW-0175">Coiled coil</keyword>
<dbReference type="Pfam" id="PF00027">
    <property type="entry name" value="cNMP_binding"/>
    <property type="match status" value="2"/>
</dbReference>
<feature type="transmembrane region" description="Helical" evidence="10">
    <location>
        <begin position="864"/>
        <end position="883"/>
    </location>
</feature>
<sequence length="1544" mass="172613">MDSSTEADGDPGSSVLAGDDNHDGEETALLERRLHQEPCRAQSVDDSESNRLADRQHGKSKSMSSDSAAHVSRDSSKSDVEGPLMAVSSAATTPFAARRLRNFSSDLKLFDIPTTTHGSVDDVSTSTPTPTPAPKTAKTQNATTELSKKEIQLRKRRFRRSSQIQRRDSLDLLDAEVDFLPGVTPTEDHPLKNDWVIAPDSPFVTYWLSIIYMITVYDLIVIPFRISFGFLDNQIGFWFVFDLFTDVFLWADIYLNHHIGFFSKGRKILNLHSIGARYRGTWALPDLCASLPLDLIQIAYGRILPAIRVPRLLRGVHILALIDSIEKQPGVNIAFIRVVKLAMFTMFLNHYAACTWFALGRGLQAFGDWPVSAGIMSLPTISQYIRSLYWAMTNMTGRGVEYPPPTNDYVALFVVLYLIACVLFYIYVISTTLSLVETANSVEASFQTQVAYISAFLSDQGLPKHLQVALQEYFSYLWQMHRGHDAKAVMQLLPPSIALDVQTFLCKSIVVRCHMFQQIDPSALSAVISMLTPRVCAPGEFIIHYGLSHASMFFIQQGELEVLGVPPGKEDQADFVTLSFLVAGDAFGELQLLLDVPSSTSIRAVTFCQLFEFTHDNFRTLQEVYPNEADVLIRAARHLLSMRDEADALPSERNKATVHSARAGPDETAKATAGGDYDHNNNNVDSMLRDDVADLMEKGMTTAPRRGSDMTTSDPARSRRSSAGSISKESGRELVAPMYPAFLKRYWHYVVVVATIYNVAVVPVRIAFLDAATSPNAWPFLAVDVVVDLVFLVDIALRLRFPKEFPGSNDLGDDETESIREVIRSSYFQKQVVILIVASFPLDWMTVGVIVNGRNERAAHALNVWLRALRFIRLAAVSTILFTNPMNRRSSTLLMFTRTVFHYVIVAHVLVMVNALVYGDDQGSGYLAYATVTVNALTGLGRSTRMPTTDVELIVAMATHLTGVAFLAVCIGSLASYITQRNALEGSFSRDMLATQQYLEFRNIPPGIRDRARTYFESMWSTMGGIMPSKALASLPSSLRTRITIELCRNVIKNMPIFQGVSERFIYDLVPRTEYEVYPAGEYIVRRGQMQNGKMYFVTRGILSIILDEAISTKPYKMIGTGSFFGECALLTESPIRRASVRTETLCHVLSISKQHLVKMFSMYPVFEERMRQFAQQRVKRLEKTQQNMEQILAQITDRIEHTKLVANRTYNFIMYESCFVGSELVDWIISKGYCDNREDAAAIGSALFEKGAIRQVDEVGARCPPGFHDGLFFYRLGSYVDRLASSDIEVEQVSVIEREDMALMNELVHNISVDRNFKIAQNLISARALIEALLPTENVGPEPSQVARAQARGEALAQRLLDCHLIQNTRRFEVFENNDTDEYRIRFFDSNDPKNVGPSAPSLLISGRAPAFSGHVVVRGRHTFLPCFIVLMSGAPSFLYVFQSKRADHPERIWQVVDKAFVASRIEETSTRQKLSCVHLRVVEAVDAVAGPPAVGIDKRAETMLVLCFERGALYETLVAVLKGQGYTQRIRALTATVWNAAS</sequence>
<dbReference type="InterPro" id="IPR036388">
    <property type="entry name" value="WH-like_DNA-bd_sf"/>
</dbReference>
<feature type="domain" description="Cyclic nucleotide-binding" evidence="11">
    <location>
        <begin position="515"/>
        <end position="621"/>
    </location>
</feature>
<keyword evidence="3 10" id="KW-0812">Transmembrane</keyword>
<feature type="transmembrane region" description="Helical" evidence="10">
    <location>
        <begin position="953"/>
        <end position="978"/>
    </location>
</feature>
<dbReference type="Pfam" id="PF00520">
    <property type="entry name" value="Ion_trans"/>
    <property type="match status" value="2"/>
</dbReference>
<dbReference type="InterPro" id="IPR036390">
    <property type="entry name" value="WH_DNA-bd_sf"/>
</dbReference>
<dbReference type="CDD" id="cd04371">
    <property type="entry name" value="DEP"/>
    <property type="match status" value="1"/>
</dbReference>
<feature type="transmembrane region" description="Helical" evidence="10">
    <location>
        <begin position="341"/>
        <end position="359"/>
    </location>
</feature>
<evidence type="ECO:0000256" key="1">
    <source>
        <dbReference type="ARBA" id="ARBA00004141"/>
    </source>
</evidence>
<dbReference type="SMART" id="SM00100">
    <property type="entry name" value="cNMP"/>
    <property type="match status" value="2"/>
</dbReference>
<evidence type="ECO:0000256" key="9">
    <source>
        <dbReference type="SAM" id="MobiDB-lite"/>
    </source>
</evidence>
<reference evidence="13 14" key="1">
    <citation type="submission" date="2015-02" db="EMBL/GenBank/DDBJ databases">
        <authorList>
            <person name="Chooi Y.-H."/>
        </authorList>
    </citation>
    <scope>NUCLEOTIDE SEQUENCE [LARGE SCALE GENOMIC DNA]</scope>
    <source>
        <strain evidence="13">E3</strain>
    </source>
</reference>
<dbReference type="GO" id="GO:0035556">
    <property type="term" value="P:intracellular signal transduction"/>
    <property type="evidence" value="ECO:0007669"/>
    <property type="project" value="InterPro"/>
</dbReference>
<keyword evidence="7" id="KW-0407">Ion channel</keyword>
<feature type="region of interest" description="Disordered" evidence="9">
    <location>
        <begin position="699"/>
        <end position="728"/>
    </location>
</feature>
<dbReference type="PROSITE" id="PS50186">
    <property type="entry name" value="DEP"/>
    <property type="match status" value="1"/>
</dbReference>
<evidence type="ECO:0000256" key="7">
    <source>
        <dbReference type="ARBA" id="ARBA00023286"/>
    </source>
</evidence>
<dbReference type="SMART" id="SM00049">
    <property type="entry name" value="DEP"/>
    <property type="match status" value="1"/>
</dbReference>
<feature type="transmembrane region" description="Helical" evidence="10">
    <location>
        <begin position="409"/>
        <end position="428"/>
    </location>
</feature>
<dbReference type="CDD" id="cd00038">
    <property type="entry name" value="CAP_ED"/>
    <property type="match status" value="2"/>
</dbReference>
<feature type="transmembrane region" description="Helical" evidence="10">
    <location>
        <begin position="206"/>
        <end position="228"/>
    </location>
</feature>
<feature type="domain" description="DEP" evidence="12">
    <location>
        <begin position="1196"/>
        <end position="1279"/>
    </location>
</feature>
<evidence type="ECO:0000259" key="12">
    <source>
        <dbReference type="PROSITE" id="PS50186"/>
    </source>
</evidence>
<dbReference type="Gene3D" id="2.60.120.10">
    <property type="entry name" value="Jelly Rolls"/>
    <property type="match status" value="2"/>
</dbReference>
<dbReference type="Gene3D" id="1.10.10.10">
    <property type="entry name" value="Winged helix-like DNA-binding domain superfamily/Winged helix DNA-binding domain"/>
    <property type="match status" value="1"/>
</dbReference>
<evidence type="ECO:0000256" key="10">
    <source>
        <dbReference type="SAM" id="Phobius"/>
    </source>
</evidence>
<dbReference type="PANTHER" id="PTHR45638">
    <property type="entry name" value="CYCLIC NUCLEOTIDE-GATED CATION CHANNEL SUBUNIT A"/>
    <property type="match status" value="1"/>
</dbReference>
<dbReference type="SUPFAM" id="SSF81324">
    <property type="entry name" value="Voltage-gated potassium channels"/>
    <property type="match status" value="2"/>
</dbReference>
<keyword evidence="5" id="KW-0406">Ion transport</keyword>
<dbReference type="Proteomes" id="UP000039324">
    <property type="component" value="Unassembled WGS sequence"/>
</dbReference>
<feature type="compositionally biased region" description="Low complexity" evidence="9">
    <location>
        <begin position="124"/>
        <end position="139"/>
    </location>
</feature>
<feature type="compositionally biased region" description="Basic and acidic residues" evidence="9">
    <location>
        <begin position="48"/>
        <end position="57"/>
    </location>
</feature>
<feature type="region of interest" description="Disordered" evidence="9">
    <location>
        <begin position="1"/>
        <end position="82"/>
    </location>
</feature>
<feature type="transmembrane region" description="Helical" evidence="10">
    <location>
        <begin position="895"/>
        <end position="917"/>
    </location>
</feature>
<feature type="transmembrane region" description="Helical" evidence="10">
    <location>
        <begin position="746"/>
        <end position="766"/>
    </location>
</feature>
<dbReference type="OMA" id="FRHYIAK"/>
<feature type="compositionally biased region" description="Basic and acidic residues" evidence="9">
    <location>
        <begin position="71"/>
        <end position="80"/>
    </location>
</feature>
<dbReference type="InterPro" id="IPR018490">
    <property type="entry name" value="cNMP-bd_dom_sf"/>
</dbReference>
<evidence type="ECO:0000313" key="14">
    <source>
        <dbReference type="Proteomes" id="UP000039324"/>
    </source>
</evidence>
<feature type="region of interest" description="Disordered" evidence="9">
    <location>
        <begin position="647"/>
        <end position="683"/>
    </location>
</feature>
<evidence type="ECO:0000256" key="8">
    <source>
        <dbReference type="SAM" id="Coils"/>
    </source>
</evidence>
<feature type="transmembrane region" description="Helical" evidence="10">
    <location>
        <begin position="832"/>
        <end position="852"/>
    </location>
</feature>
<dbReference type="InterPro" id="IPR005821">
    <property type="entry name" value="Ion_trans_dom"/>
</dbReference>
<dbReference type="SUPFAM" id="SSF46785">
    <property type="entry name" value="Winged helix' DNA-binding domain"/>
    <property type="match status" value="1"/>
</dbReference>
<dbReference type="OrthoDB" id="421226at2759"/>
<gene>
    <name evidence="13" type="ORF">PBRA_008290</name>
</gene>
<keyword evidence="6 10" id="KW-0472">Membrane</keyword>